<organism evidence="3 4">
    <name type="scientific">Sipha flava</name>
    <name type="common">yellow sugarcane aphid</name>
    <dbReference type="NCBI Taxonomy" id="143950"/>
    <lineage>
        <taxon>Eukaryota</taxon>
        <taxon>Metazoa</taxon>
        <taxon>Ecdysozoa</taxon>
        <taxon>Arthropoda</taxon>
        <taxon>Hexapoda</taxon>
        <taxon>Insecta</taxon>
        <taxon>Pterygota</taxon>
        <taxon>Neoptera</taxon>
        <taxon>Paraneoptera</taxon>
        <taxon>Hemiptera</taxon>
        <taxon>Sternorrhyncha</taxon>
        <taxon>Aphidomorpha</taxon>
        <taxon>Aphidoidea</taxon>
        <taxon>Aphididae</taxon>
        <taxon>Sipha</taxon>
    </lineage>
</organism>
<name>A0A8B8GJF3_9HEMI</name>
<keyword evidence="4" id="KW-0808">Transferase</keyword>
<evidence type="ECO:0000313" key="4">
    <source>
        <dbReference type="RefSeq" id="XP_025422711.1"/>
    </source>
</evidence>
<evidence type="ECO:0000313" key="3">
    <source>
        <dbReference type="Proteomes" id="UP000694846"/>
    </source>
</evidence>
<accession>A0A8B8GJF3</accession>
<dbReference type="GeneID" id="112692297"/>
<sequence>MDAMTIASKNYSKVVSHCNKLSKVNQNLQKENKDLQAQKYHLWKALEKLKKDTVFRKNSKKIDSPTLLNQINNTISNFDKCGDYQSCCSKNSVKSEQQILTITDSTDCGDREKLSEISVETNFSDYDLLSKLINDIDLFCSTKNACDPHVKLIKKLRNTLMDAMRLDEANEIILNIKQEEINRFQEQIEEEKDGNKCNNIVISKMKQDIRELAVALEGQFLKNKSLINCNKEQRRINDEYLTNQQVLECKLSNTEIDNCEKTNIILDLQEKLNDYTYKIEELDFQKDLKNTHEKWTYSQQQLESTELELKQEQIKYKIAKEKYKLQENKCEEILSHMDNEQKKLNYSQEKVQETVIELNKEQSEKKIVTEEHNNEIKSWATKSIQTDLSNVIESIIVNKSESPEIVSQMDIGEKEEKIIASSDVVNGQLSKDKDKYRENKLSNTITNEEEIVRLSLENVTVGSNSHLSIRKSSKSSERNVSNSDSNSASGCSCSVKSSKSRCDCIINYIKKSKKSRSNELDVMKYPQKQYEKICEQENYIIDECVKQQYCEINIIPSANNKSQDEKLANHYENVTKSFDHKINLEAVENKGLVLAQQNPIEQQLKKHTTKKIKKSKKKIVAKKEPAKPEFKYNLPCDSCNDENCYYNRTAPRCPEEWEILFKQLMKRHKYILRRR</sequence>
<dbReference type="OrthoDB" id="10637355at2759"/>
<dbReference type="GO" id="GO:0016301">
    <property type="term" value="F:kinase activity"/>
    <property type="evidence" value="ECO:0007669"/>
    <property type="project" value="UniProtKB-KW"/>
</dbReference>
<keyword evidence="4" id="KW-0418">Kinase</keyword>
<gene>
    <name evidence="4" type="primary">LOC112692297</name>
</gene>
<reference evidence="4" key="1">
    <citation type="submission" date="2025-08" db="UniProtKB">
        <authorList>
            <consortium name="RefSeq"/>
        </authorList>
    </citation>
    <scope>IDENTIFICATION</scope>
    <source>
        <tissue evidence="4">Whole body</tissue>
    </source>
</reference>
<keyword evidence="1" id="KW-0175">Coiled coil</keyword>
<feature type="coiled-coil region" evidence="1">
    <location>
        <begin position="302"/>
        <end position="329"/>
    </location>
</feature>
<feature type="compositionally biased region" description="Low complexity" evidence="2">
    <location>
        <begin position="478"/>
        <end position="496"/>
    </location>
</feature>
<evidence type="ECO:0000256" key="2">
    <source>
        <dbReference type="SAM" id="MobiDB-lite"/>
    </source>
</evidence>
<proteinExistence type="predicted"/>
<dbReference type="Proteomes" id="UP000694846">
    <property type="component" value="Unplaced"/>
</dbReference>
<keyword evidence="3" id="KW-1185">Reference proteome</keyword>
<evidence type="ECO:0000256" key="1">
    <source>
        <dbReference type="SAM" id="Coils"/>
    </source>
</evidence>
<dbReference type="AlphaFoldDB" id="A0A8B8GJF3"/>
<feature type="region of interest" description="Disordered" evidence="2">
    <location>
        <begin position="467"/>
        <end position="496"/>
    </location>
</feature>
<dbReference type="RefSeq" id="XP_025422711.1">
    <property type="nucleotide sequence ID" value="XM_025566926.1"/>
</dbReference>
<protein>
    <submittedName>
        <fullName evidence="4">Probable inactive protein kinase DDB_G0270444</fullName>
    </submittedName>
</protein>